<evidence type="ECO:0000256" key="2">
    <source>
        <dbReference type="ARBA" id="ARBA00006375"/>
    </source>
</evidence>
<comment type="caution">
    <text evidence="11">The sequence shown here is derived from an EMBL/GenBank/DDBJ whole genome shotgun (WGS) entry which is preliminary data.</text>
</comment>
<dbReference type="Proteomes" id="UP001280581">
    <property type="component" value="Unassembled WGS sequence"/>
</dbReference>
<evidence type="ECO:0000256" key="1">
    <source>
        <dbReference type="ARBA" id="ARBA00004141"/>
    </source>
</evidence>
<evidence type="ECO:0000256" key="3">
    <source>
        <dbReference type="ARBA" id="ARBA00022448"/>
    </source>
</evidence>
<keyword evidence="8 9" id="KW-0472">Membrane</keyword>
<evidence type="ECO:0000256" key="5">
    <source>
        <dbReference type="ARBA" id="ARBA00022737"/>
    </source>
</evidence>
<feature type="repeat" description="Solcar" evidence="9">
    <location>
        <begin position="155"/>
        <end position="251"/>
    </location>
</feature>
<accession>A0AAN6LRK0</accession>
<dbReference type="AlphaFoldDB" id="A0AAN6LRK0"/>
<keyword evidence="6" id="KW-0496">Mitochondrion</keyword>
<evidence type="ECO:0000256" key="10">
    <source>
        <dbReference type="RuleBase" id="RU000488"/>
    </source>
</evidence>
<keyword evidence="4 9" id="KW-0812">Transmembrane</keyword>
<dbReference type="GO" id="GO:0016020">
    <property type="term" value="C:membrane"/>
    <property type="evidence" value="ECO:0007669"/>
    <property type="project" value="UniProtKB-SubCell"/>
</dbReference>
<evidence type="ECO:0000313" key="11">
    <source>
        <dbReference type="EMBL" id="KAK3201480.1"/>
    </source>
</evidence>
<dbReference type="PANTHER" id="PTHR45667">
    <property type="entry name" value="S-ADENOSYLMETHIONINE MITOCHONDRIAL CARRIER PROTEIN"/>
    <property type="match status" value="1"/>
</dbReference>
<keyword evidence="12" id="KW-1185">Reference proteome</keyword>
<dbReference type="SUPFAM" id="SSF103506">
    <property type="entry name" value="Mitochondrial carrier"/>
    <property type="match status" value="1"/>
</dbReference>
<dbReference type="Pfam" id="PF00153">
    <property type="entry name" value="Mito_carr"/>
    <property type="match status" value="2"/>
</dbReference>
<proteinExistence type="inferred from homology"/>
<comment type="similarity">
    <text evidence="2 10">Belongs to the mitochondrial carrier (TC 2.A.29) family.</text>
</comment>
<evidence type="ECO:0000256" key="8">
    <source>
        <dbReference type="ARBA" id="ARBA00023136"/>
    </source>
</evidence>
<keyword evidence="6" id="KW-0999">Mitochondrion inner membrane</keyword>
<feature type="repeat" description="Solcar" evidence="9">
    <location>
        <begin position="57"/>
        <end position="145"/>
    </location>
</feature>
<comment type="subcellular location">
    <subcellularLocation>
        <location evidence="1">Membrane</location>
        <topology evidence="1">Multi-pass membrane protein</topology>
    </subcellularLocation>
</comment>
<reference evidence="11 12" key="1">
    <citation type="submission" date="2021-02" db="EMBL/GenBank/DDBJ databases">
        <title>Genome assembly of Pseudopithomyces chartarum.</title>
        <authorList>
            <person name="Jauregui R."/>
            <person name="Singh J."/>
            <person name="Voisey C."/>
        </authorList>
    </citation>
    <scope>NUCLEOTIDE SEQUENCE [LARGE SCALE GENOMIC DNA]</scope>
    <source>
        <strain evidence="11 12">AGR01</strain>
    </source>
</reference>
<evidence type="ECO:0000256" key="4">
    <source>
        <dbReference type="ARBA" id="ARBA00022692"/>
    </source>
</evidence>
<dbReference type="Gene3D" id="1.50.40.10">
    <property type="entry name" value="Mitochondrial carrier domain"/>
    <property type="match status" value="2"/>
</dbReference>
<evidence type="ECO:0008006" key="13">
    <source>
        <dbReference type="Google" id="ProtNLM"/>
    </source>
</evidence>
<evidence type="ECO:0000313" key="12">
    <source>
        <dbReference type="Proteomes" id="UP001280581"/>
    </source>
</evidence>
<dbReference type="FunFam" id="1.50.40.10:FF:000095">
    <property type="entry name" value="Mitochondrial carrier protein"/>
    <property type="match status" value="1"/>
</dbReference>
<name>A0AAN6LRK0_9PLEO</name>
<dbReference type="InterPro" id="IPR023395">
    <property type="entry name" value="MCP_dom_sf"/>
</dbReference>
<evidence type="ECO:0000256" key="9">
    <source>
        <dbReference type="PROSITE-ProRule" id="PRU00282"/>
    </source>
</evidence>
<evidence type="ECO:0000256" key="6">
    <source>
        <dbReference type="ARBA" id="ARBA00022792"/>
    </source>
</evidence>
<dbReference type="PROSITE" id="PS50920">
    <property type="entry name" value="SOLCAR"/>
    <property type="match status" value="2"/>
</dbReference>
<dbReference type="EMBL" id="WVTA01000016">
    <property type="protein sequence ID" value="KAK3201480.1"/>
    <property type="molecule type" value="Genomic_DNA"/>
</dbReference>
<gene>
    <name evidence="11" type="ORF">GRF29_185g1074790</name>
</gene>
<keyword evidence="3 10" id="KW-0813">Transport</keyword>
<sequence>MVLGSLFDWFGPSIPNKLVDDGRQARESAMDSLGSLQNMTEKTAVEDVEVDHELARPPYIHAILAGGIGGTTGDMLMHSLDTVKTRQQGDPHMPPKYTSMGNTYHTIWRQEGITRGLYGGVQPAFVGSFLGTCAFFGTYEWSKRLMIDYGVAPSVSYFTAVLSHPGLVADLAAAPVYVPSEVLKTRLQLQGRHNNPYFNSGYNYRSTLDAARTIARSEGFGALFYGYKATLWRDLPFSALQFAFYEEERQWAKDYMGSNNIGLPLEILTAASAGGMAATEYIFRSGAASQGHIIARFRLKTRHIRNIEQDFKSVKSPDIHIRSLHHPQSPRRRNARYLVRNPRSPNHIPYRRNLGLFPRCGAKRRVDERAERNDAGTLPDAAEIF</sequence>
<evidence type="ECO:0000256" key="7">
    <source>
        <dbReference type="ARBA" id="ARBA00022989"/>
    </source>
</evidence>
<protein>
    <recommendedName>
        <fullName evidence="13">Mitochondrial carrier protein</fullName>
    </recommendedName>
</protein>
<keyword evidence="5" id="KW-0677">Repeat</keyword>
<keyword evidence="7" id="KW-1133">Transmembrane helix</keyword>
<dbReference type="InterPro" id="IPR018108">
    <property type="entry name" value="MCP_transmembrane"/>
</dbReference>
<organism evidence="11 12">
    <name type="scientific">Pseudopithomyces chartarum</name>
    <dbReference type="NCBI Taxonomy" id="1892770"/>
    <lineage>
        <taxon>Eukaryota</taxon>
        <taxon>Fungi</taxon>
        <taxon>Dikarya</taxon>
        <taxon>Ascomycota</taxon>
        <taxon>Pezizomycotina</taxon>
        <taxon>Dothideomycetes</taxon>
        <taxon>Pleosporomycetidae</taxon>
        <taxon>Pleosporales</taxon>
        <taxon>Massarineae</taxon>
        <taxon>Didymosphaeriaceae</taxon>
        <taxon>Pseudopithomyces</taxon>
    </lineage>
</organism>